<dbReference type="InterPro" id="IPR029028">
    <property type="entry name" value="Alpha/beta_knot_MTases"/>
</dbReference>
<dbReference type="InterPro" id="IPR051259">
    <property type="entry name" value="rRNA_Methyltransferase"/>
</dbReference>
<comment type="caution">
    <text evidence="5">The sequence shown here is derived from an EMBL/GenBank/DDBJ whole genome shotgun (WGS) entry which is preliminary data.</text>
</comment>
<dbReference type="SUPFAM" id="SSF75217">
    <property type="entry name" value="alpha/beta knot"/>
    <property type="match status" value="1"/>
</dbReference>
<dbReference type="InterPro" id="IPR029026">
    <property type="entry name" value="tRNA_m1G_MTases_N"/>
</dbReference>
<dbReference type="GO" id="GO:0003723">
    <property type="term" value="F:RNA binding"/>
    <property type="evidence" value="ECO:0007669"/>
    <property type="project" value="InterPro"/>
</dbReference>
<accession>A0A9D2MR68</accession>
<dbReference type="Gene3D" id="3.30.1330.30">
    <property type="match status" value="1"/>
</dbReference>
<dbReference type="GO" id="GO:0032259">
    <property type="term" value="P:methylation"/>
    <property type="evidence" value="ECO:0007669"/>
    <property type="project" value="UniProtKB-KW"/>
</dbReference>
<dbReference type="PANTHER" id="PTHR43191:SF2">
    <property type="entry name" value="RRNA METHYLTRANSFERASE 3, MITOCHONDRIAL"/>
    <property type="match status" value="1"/>
</dbReference>
<evidence type="ECO:0000259" key="4">
    <source>
        <dbReference type="SMART" id="SM00967"/>
    </source>
</evidence>
<dbReference type="PANTHER" id="PTHR43191">
    <property type="entry name" value="RRNA METHYLTRANSFERASE 3"/>
    <property type="match status" value="1"/>
</dbReference>
<dbReference type="InterPro" id="IPR053888">
    <property type="entry name" value="MRM3-like_sub_bind"/>
</dbReference>
<keyword evidence="2 5" id="KW-0489">Methyltransferase</keyword>
<sequence>MITASSNGRLKRLIRLNQKAKARREEDVFLVEGVKMFLEAPPEKIREVYVAESFRPDQPCGEKLARTGCEVVADSLFSRISDTCTPQGILCVVEQFHYNMEDLLSGAAPLLLVLENIQDPGNLGTMLRTGEGAGVDGVILSRDTVDLYNPKVIRSTMGSVYRVPFYYAEDLESAIRRVREAKIRVYAAHLGGTQWHTGPDYRSGTAFLIGNEGNGLREETARLADSWIKIPMEGKVESLNAGVASAILLYEALRQRRNL</sequence>
<dbReference type="AlphaFoldDB" id="A0A9D2MR68"/>
<reference evidence="5" key="1">
    <citation type="journal article" date="2021" name="PeerJ">
        <title>Extensive microbial diversity within the chicken gut microbiome revealed by metagenomics and culture.</title>
        <authorList>
            <person name="Gilroy R."/>
            <person name="Ravi A."/>
            <person name="Getino M."/>
            <person name="Pursley I."/>
            <person name="Horton D.L."/>
            <person name="Alikhan N.F."/>
            <person name="Baker D."/>
            <person name="Gharbi K."/>
            <person name="Hall N."/>
            <person name="Watson M."/>
            <person name="Adriaenssens E.M."/>
            <person name="Foster-Nyarko E."/>
            <person name="Jarju S."/>
            <person name="Secka A."/>
            <person name="Antonio M."/>
            <person name="Oren A."/>
            <person name="Chaudhuri R.R."/>
            <person name="La Ragione R."/>
            <person name="Hildebrand F."/>
            <person name="Pallen M.J."/>
        </authorList>
    </citation>
    <scope>NUCLEOTIDE SEQUENCE</scope>
    <source>
        <strain evidence="5">USAMLcec3-2134</strain>
    </source>
</reference>
<comment type="similarity">
    <text evidence="1">Belongs to the class IV-like SAM-binding methyltransferase superfamily. RNA methyltransferase TrmH family.</text>
</comment>
<dbReference type="SMART" id="SM00967">
    <property type="entry name" value="SpoU_sub_bind"/>
    <property type="match status" value="1"/>
</dbReference>
<proteinExistence type="inferred from homology"/>
<evidence type="ECO:0000313" key="6">
    <source>
        <dbReference type="Proteomes" id="UP000886883"/>
    </source>
</evidence>
<name>A0A9D2MR68_9FIRM</name>
<reference evidence="5" key="2">
    <citation type="submission" date="2021-04" db="EMBL/GenBank/DDBJ databases">
        <authorList>
            <person name="Gilroy R."/>
        </authorList>
    </citation>
    <scope>NUCLEOTIDE SEQUENCE</scope>
    <source>
        <strain evidence="5">USAMLcec3-2134</strain>
    </source>
</reference>
<dbReference type="Pfam" id="PF00588">
    <property type="entry name" value="SpoU_methylase"/>
    <property type="match status" value="1"/>
</dbReference>
<dbReference type="EMBL" id="DWXE01000018">
    <property type="protein sequence ID" value="HJB90881.1"/>
    <property type="molecule type" value="Genomic_DNA"/>
</dbReference>
<protein>
    <submittedName>
        <fullName evidence="5">RNA methyltransferase</fullName>
    </submittedName>
</protein>
<dbReference type="SUPFAM" id="SSF55315">
    <property type="entry name" value="L30e-like"/>
    <property type="match status" value="1"/>
</dbReference>
<evidence type="ECO:0000256" key="2">
    <source>
        <dbReference type="ARBA" id="ARBA00022603"/>
    </source>
</evidence>
<dbReference type="Gene3D" id="3.40.1280.10">
    <property type="match status" value="1"/>
</dbReference>
<feature type="domain" description="RNA 2-O ribose methyltransferase substrate binding" evidence="4">
    <location>
        <begin position="30"/>
        <end position="99"/>
    </location>
</feature>
<gene>
    <name evidence="5" type="ORF">H9763_05360</name>
</gene>
<dbReference type="CDD" id="cd18095">
    <property type="entry name" value="SpoU-like_rRNA-MTase"/>
    <property type="match status" value="1"/>
</dbReference>
<dbReference type="InterPro" id="IPR029064">
    <property type="entry name" value="Ribosomal_eL30-like_sf"/>
</dbReference>
<dbReference type="InterPro" id="IPR013123">
    <property type="entry name" value="SpoU_subst-bd"/>
</dbReference>
<dbReference type="GO" id="GO:0005737">
    <property type="term" value="C:cytoplasm"/>
    <property type="evidence" value="ECO:0007669"/>
    <property type="project" value="UniProtKB-ARBA"/>
</dbReference>
<evidence type="ECO:0000313" key="5">
    <source>
        <dbReference type="EMBL" id="HJB90881.1"/>
    </source>
</evidence>
<dbReference type="InterPro" id="IPR001537">
    <property type="entry name" value="SpoU_MeTrfase"/>
</dbReference>
<dbReference type="GO" id="GO:0008173">
    <property type="term" value="F:RNA methyltransferase activity"/>
    <property type="evidence" value="ECO:0007669"/>
    <property type="project" value="InterPro"/>
</dbReference>
<dbReference type="GO" id="GO:0006396">
    <property type="term" value="P:RNA processing"/>
    <property type="evidence" value="ECO:0007669"/>
    <property type="project" value="InterPro"/>
</dbReference>
<organism evidence="5 6">
    <name type="scientific">Candidatus Eisenbergiella merdigallinarum</name>
    <dbReference type="NCBI Taxonomy" id="2838552"/>
    <lineage>
        <taxon>Bacteria</taxon>
        <taxon>Bacillati</taxon>
        <taxon>Bacillota</taxon>
        <taxon>Clostridia</taxon>
        <taxon>Lachnospirales</taxon>
        <taxon>Lachnospiraceae</taxon>
        <taxon>Eisenbergiella</taxon>
    </lineage>
</organism>
<evidence type="ECO:0000256" key="1">
    <source>
        <dbReference type="ARBA" id="ARBA00007228"/>
    </source>
</evidence>
<dbReference type="Proteomes" id="UP000886883">
    <property type="component" value="Unassembled WGS sequence"/>
</dbReference>
<keyword evidence="3" id="KW-0808">Transferase</keyword>
<evidence type="ECO:0000256" key="3">
    <source>
        <dbReference type="ARBA" id="ARBA00022679"/>
    </source>
</evidence>
<dbReference type="Pfam" id="PF22435">
    <property type="entry name" value="MRM3-like_sub_bind"/>
    <property type="match status" value="1"/>
</dbReference>